<keyword evidence="4 8" id="KW-0547">Nucleotide-binding</keyword>
<feature type="binding site" description="in other chain" evidence="8">
    <location>
        <position position="126"/>
    </location>
    <ligand>
        <name>deamido-NAD(+)</name>
        <dbReference type="ChEBI" id="CHEBI:58437"/>
        <note>ligand shared between two neighboring subunits</note>
    </ligand>
</feature>
<dbReference type="Gene3D" id="3.40.50.620">
    <property type="entry name" value="HUPs"/>
    <property type="match status" value="1"/>
</dbReference>
<dbReference type="Pfam" id="PF02540">
    <property type="entry name" value="NAD_synthase"/>
    <property type="match status" value="1"/>
</dbReference>
<dbReference type="GO" id="GO:0004359">
    <property type="term" value="F:glutaminase activity"/>
    <property type="evidence" value="ECO:0007669"/>
    <property type="project" value="InterPro"/>
</dbReference>
<dbReference type="GO" id="GO:0005737">
    <property type="term" value="C:cytoplasm"/>
    <property type="evidence" value="ECO:0007669"/>
    <property type="project" value="InterPro"/>
</dbReference>
<dbReference type="Proteomes" id="UP000317512">
    <property type="component" value="Chromosome"/>
</dbReference>
<feature type="binding site" evidence="8">
    <location>
        <position position="166"/>
    </location>
    <ligand>
        <name>deamido-NAD(+)</name>
        <dbReference type="ChEBI" id="CHEBI:58437"/>
        <note>ligand shared between two neighboring subunits</note>
    </ligand>
</feature>
<dbReference type="GO" id="GO:0003952">
    <property type="term" value="F:NAD+ synthase (glutamine-hydrolyzing) activity"/>
    <property type="evidence" value="ECO:0007669"/>
    <property type="project" value="InterPro"/>
</dbReference>
<dbReference type="CDD" id="cd00553">
    <property type="entry name" value="NAD_synthase"/>
    <property type="match status" value="1"/>
</dbReference>
<comment type="subunit">
    <text evidence="8">Homodimer.</text>
</comment>
<evidence type="ECO:0000313" key="13">
    <source>
        <dbReference type="Proteomes" id="UP000317512"/>
    </source>
</evidence>
<dbReference type="InterPro" id="IPR022310">
    <property type="entry name" value="NAD/GMP_synthase"/>
</dbReference>
<dbReference type="PANTHER" id="PTHR23090:SF9">
    <property type="entry name" value="GLUTAMINE-DEPENDENT NAD(+) SYNTHETASE"/>
    <property type="match status" value="1"/>
</dbReference>
<feature type="binding site" evidence="8">
    <location>
        <position position="197"/>
    </location>
    <ligand>
        <name>ATP</name>
        <dbReference type="ChEBI" id="CHEBI:30616"/>
    </ligand>
</feature>
<dbReference type="NCBIfam" id="TIGR00552">
    <property type="entry name" value="nadE"/>
    <property type="match status" value="1"/>
</dbReference>
<dbReference type="HAMAP" id="MF_00193">
    <property type="entry name" value="NadE_ammonia_dep"/>
    <property type="match status" value="1"/>
</dbReference>
<name>A0A5B8JAA2_9MOLU</name>
<accession>A0A5B8JAA2</accession>
<dbReference type="RefSeq" id="WP_146308698.1">
    <property type="nucleotide sequence ID" value="NZ_CP041663.1"/>
</dbReference>
<dbReference type="GO" id="GO:0005524">
    <property type="term" value="F:ATP binding"/>
    <property type="evidence" value="ECO:0007669"/>
    <property type="project" value="UniProtKB-UniRule"/>
</dbReference>
<comment type="similarity">
    <text evidence="1 8 9">Belongs to the NAD synthetase family.</text>
</comment>
<evidence type="ECO:0000256" key="5">
    <source>
        <dbReference type="ARBA" id="ARBA00022840"/>
    </source>
</evidence>
<feature type="binding site" evidence="8">
    <location>
        <position position="52"/>
    </location>
    <ligand>
        <name>Mg(2+)</name>
        <dbReference type="ChEBI" id="CHEBI:18420"/>
    </ligand>
</feature>
<comment type="function">
    <text evidence="8">Catalyzes the ATP-dependent amidation of deamido-NAD to form NAD. Uses ammonia as a nitrogen source.</text>
</comment>
<sequence>MNRTLTEYNQRQRKFNKEVALEYIDTIVNFLKEKVKESNSKGLIVGISGGIDSALVYALAKKAFPKDALGVIMPIDKMEHDLAHINELEKSMNTKFITINLKETFDAILDTLKVEDKMSISNIKPRLRMTTLYAIAQSKKHLVCGTDNKDEYFIGYFTKYGDGGVDLLPIVHLTKSEVKYLSKLLNVPESIINKKPSAGLWEGQSDEDELGFSYDDLDFYLDHINNNVIINKYLDKNVIEKIERMHKNSEHKRQSAYKPLDINKK</sequence>
<feature type="binding site" description="in other chain" evidence="8">
    <location>
        <position position="159"/>
    </location>
    <ligand>
        <name>deamido-NAD(+)</name>
        <dbReference type="ChEBI" id="CHEBI:58437"/>
        <note>ligand shared between two neighboring subunits</note>
    </ligand>
</feature>
<dbReference type="GO" id="GO:0046872">
    <property type="term" value="F:metal ion binding"/>
    <property type="evidence" value="ECO:0007669"/>
    <property type="project" value="UniProtKB-KW"/>
</dbReference>
<evidence type="ECO:0000256" key="3">
    <source>
        <dbReference type="ARBA" id="ARBA00022723"/>
    </source>
</evidence>
<evidence type="ECO:0000256" key="4">
    <source>
        <dbReference type="ARBA" id="ARBA00022741"/>
    </source>
</evidence>
<evidence type="ECO:0000256" key="8">
    <source>
        <dbReference type="HAMAP-Rule" id="MF_00193"/>
    </source>
</evidence>
<dbReference type="PANTHER" id="PTHR23090">
    <property type="entry name" value="NH 3 /GLUTAMINE-DEPENDENT NAD + SYNTHETASE"/>
    <property type="match status" value="1"/>
</dbReference>
<keyword evidence="6 8" id="KW-0460">Magnesium</keyword>
<keyword evidence="7 8" id="KW-0520">NAD</keyword>
<dbReference type="EMBL" id="CP041663">
    <property type="protein sequence ID" value="QDY88226.1"/>
    <property type="molecule type" value="Genomic_DNA"/>
</dbReference>
<feature type="domain" description="NAD/GMP synthase" evidence="11">
    <location>
        <begin position="24"/>
        <end position="255"/>
    </location>
</feature>
<organism evidence="12 13">
    <name type="scientific">Mycoplasma anserisalpingitidis</name>
    <dbReference type="NCBI Taxonomy" id="519450"/>
    <lineage>
        <taxon>Bacteria</taxon>
        <taxon>Bacillati</taxon>
        <taxon>Mycoplasmatota</taxon>
        <taxon>Mollicutes</taxon>
        <taxon>Mycoplasmataceae</taxon>
        <taxon>Mycoplasma</taxon>
    </lineage>
</organism>
<dbReference type="OrthoDB" id="9803818at2"/>
<evidence type="ECO:0000256" key="9">
    <source>
        <dbReference type="RuleBase" id="RU003811"/>
    </source>
</evidence>
<keyword evidence="5 8" id="KW-0067">ATP-binding</keyword>
<dbReference type="InterPro" id="IPR022926">
    <property type="entry name" value="NH(3)-dep_NAD(+)_synth"/>
</dbReference>
<comment type="pathway">
    <text evidence="8">Cofactor biosynthesis; NAD(+) biosynthesis; NAD(+) from deamido-NAD(+) (ammonia route): step 1/1.</text>
</comment>
<dbReference type="EC" id="6.3.1.5" evidence="8 10"/>
<feature type="binding site" description="in other chain" evidence="8">
    <location>
        <begin position="251"/>
        <end position="252"/>
    </location>
    <ligand>
        <name>deamido-NAD(+)</name>
        <dbReference type="ChEBI" id="CHEBI:58437"/>
        <note>ligand shared between two neighboring subunits</note>
    </ligand>
</feature>
<comment type="catalytic activity">
    <reaction evidence="8 10">
        <text>deamido-NAD(+) + NH4(+) + ATP = AMP + diphosphate + NAD(+) + H(+)</text>
        <dbReference type="Rhea" id="RHEA:21188"/>
        <dbReference type="ChEBI" id="CHEBI:15378"/>
        <dbReference type="ChEBI" id="CHEBI:28938"/>
        <dbReference type="ChEBI" id="CHEBI:30616"/>
        <dbReference type="ChEBI" id="CHEBI:33019"/>
        <dbReference type="ChEBI" id="CHEBI:57540"/>
        <dbReference type="ChEBI" id="CHEBI:58437"/>
        <dbReference type="ChEBI" id="CHEBI:456215"/>
        <dbReference type="EC" id="6.3.1.5"/>
    </reaction>
</comment>
<dbReference type="AlphaFoldDB" id="A0A5B8JAA2"/>
<evidence type="ECO:0000259" key="11">
    <source>
        <dbReference type="Pfam" id="PF02540"/>
    </source>
</evidence>
<dbReference type="InterPro" id="IPR003694">
    <property type="entry name" value="NAD_synthase"/>
</dbReference>
<evidence type="ECO:0000256" key="1">
    <source>
        <dbReference type="ARBA" id="ARBA00005859"/>
    </source>
</evidence>
<dbReference type="SUPFAM" id="SSF52402">
    <property type="entry name" value="Adenine nucleotide alpha hydrolases-like"/>
    <property type="match status" value="1"/>
</dbReference>
<evidence type="ECO:0000256" key="6">
    <source>
        <dbReference type="ARBA" id="ARBA00022842"/>
    </source>
</evidence>
<dbReference type="NCBIfam" id="NF010587">
    <property type="entry name" value="PRK13980.1"/>
    <property type="match status" value="1"/>
</dbReference>
<dbReference type="InterPro" id="IPR014729">
    <property type="entry name" value="Rossmann-like_a/b/a_fold"/>
</dbReference>
<feature type="binding site" evidence="8">
    <location>
        <position position="175"/>
    </location>
    <ligand>
        <name>ATP</name>
        <dbReference type="ChEBI" id="CHEBI:30616"/>
    </ligand>
</feature>
<dbReference type="UniPathway" id="UPA00253">
    <property type="reaction ID" value="UER00333"/>
</dbReference>
<keyword evidence="3 8" id="KW-0479">Metal-binding</keyword>
<keyword evidence="2 8" id="KW-0436">Ligase</keyword>
<evidence type="ECO:0000256" key="7">
    <source>
        <dbReference type="ARBA" id="ARBA00023027"/>
    </source>
</evidence>
<feature type="binding site" evidence="8">
    <location>
        <begin position="46"/>
        <end position="53"/>
    </location>
    <ligand>
        <name>ATP</name>
        <dbReference type="ChEBI" id="CHEBI:30616"/>
    </ligand>
</feature>
<feature type="binding site" evidence="8">
    <location>
        <position position="146"/>
    </location>
    <ligand>
        <name>ATP</name>
        <dbReference type="ChEBI" id="CHEBI:30616"/>
    </ligand>
</feature>
<protein>
    <recommendedName>
        <fullName evidence="8 10">NH(3)-dependent NAD(+) synthetase</fullName>
        <ecNumber evidence="8 10">6.3.1.5</ecNumber>
    </recommendedName>
</protein>
<evidence type="ECO:0000256" key="2">
    <source>
        <dbReference type="ARBA" id="ARBA00022598"/>
    </source>
</evidence>
<evidence type="ECO:0000256" key="10">
    <source>
        <dbReference type="RuleBase" id="RU003812"/>
    </source>
</evidence>
<gene>
    <name evidence="8" type="primary">nadE</name>
    <name evidence="12" type="ORF">FOY43_00915</name>
</gene>
<dbReference type="GO" id="GO:0008795">
    <property type="term" value="F:NAD+ synthase activity"/>
    <property type="evidence" value="ECO:0007669"/>
    <property type="project" value="UniProtKB-UniRule"/>
</dbReference>
<proteinExistence type="inferred from homology"/>
<reference evidence="13" key="1">
    <citation type="submission" date="2019-07" db="EMBL/GenBank/DDBJ databases">
        <title>Complete genome sequences of three Mycoplasma sp. 1220 strains.</title>
        <authorList>
            <person name="Grozner D."/>
            <person name="Forro B."/>
            <person name="Kovacs A.B."/>
            <person name="Marton S."/>
            <person name="Banyai K."/>
            <person name="Kreizinger Z."/>
            <person name="Sulyok K.M."/>
            <person name="Gyuranecz M."/>
        </authorList>
    </citation>
    <scope>NUCLEOTIDE SEQUENCE [LARGE SCALE GENOMIC DNA]</scope>
    <source>
        <strain evidence="13">MYCAV93</strain>
    </source>
</reference>
<evidence type="ECO:0000313" key="12">
    <source>
        <dbReference type="EMBL" id="QDY88226.1"/>
    </source>
</evidence>
<feature type="binding site" evidence="8">
    <location>
        <position position="151"/>
    </location>
    <ligand>
        <name>Mg(2+)</name>
        <dbReference type="ChEBI" id="CHEBI:18420"/>
    </ligand>
</feature>
<dbReference type="GO" id="GO:0009435">
    <property type="term" value="P:NAD+ biosynthetic process"/>
    <property type="evidence" value="ECO:0007669"/>
    <property type="project" value="UniProtKB-UniRule"/>
</dbReference>